<evidence type="ECO:0000256" key="8">
    <source>
        <dbReference type="ARBA" id="ARBA00022871"/>
    </source>
</evidence>
<gene>
    <name evidence="13" type="ORF">N341_10144</name>
</gene>
<protein>
    <recommendedName>
        <fullName evidence="4">Outer dense fiber protein 1</fullName>
    </recommendedName>
</protein>
<evidence type="ECO:0000256" key="10">
    <source>
        <dbReference type="PROSITE-ProRule" id="PRU00285"/>
    </source>
</evidence>
<dbReference type="AlphaFoldDB" id="A0A093EP88"/>
<evidence type="ECO:0000256" key="4">
    <source>
        <dbReference type="ARBA" id="ARBA00019020"/>
    </source>
</evidence>
<reference evidence="13 14" key="1">
    <citation type="submission" date="2014-04" db="EMBL/GenBank/DDBJ databases">
        <title>Genome evolution of avian class.</title>
        <authorList>
            <person name="Zhang G."/>
            <person name="Li C."/>
        </authorList>
    </citation>
    <scope>NUCLEOTIDE SEQUENCE [LARGE SCALE GENOMIC DNA]</scope>
    <source>
        <strain evidence="13">BGI_N341</strain>
    </source>
</reference>
<evidence type="ECO:0000313" key="13">
    <source>
        <dbReference type="EMBL" id="KFV45565.1"/>
    </source>
</evidence>
<dbReference type="Gene3D" id="2.60.40.790">
    <property type="match status" value="1"/>
</dbReference>
<evidence type="ECO:0000256" key="2">
    <source>
        <dbReference type="ARBA" id="ARBA00004230"/>
    </source>
</evidence>
<accession>A0A093EP88</accession>
<keyword evidence="6" id="KW-0221">Differentiation</keyword>
<sequence length="83" mass="9614">SMQRRLNRMLNSPHDHKLLALMDMKDYDPKEVTVTVKDGKVKVLAEHREEHTTAKGKEYNYRSITKEISLPPGVSEEEVTYSL</sequence>
<dbReference type="InterPro" id="IPR037389">
    <property type="entry name" value="ODFP"/>
</dbReference>
<dbReference type="PANTHER" id="PTHR17125">
    <property type="entry name" value="OUTER DENSE FIBER PROTEIN 1"/>
    <property type="match status" value="1"/>
</dbReference>
<keyword evidence="8" id="KW-0744">Spermatogenesis</keyword>
<keyword evidence="9" id="KW-0969">Cilium</keyword>
<dbReference type="EMBL" id="KK375229">
    <property type="protein sequence ID" value="KFV45565.1"/>
    <property type="molecule type" value="Genomic_DNA"/>
</dbReference>
<dbReference type="InterPro" id="IPR008978">
    <property type="entry name" value="HSP20-like_chaperone"/>
</dbReference>
<organism evidence="13 14">
    <name type="scientific">Tyto alba</name>
    <name type="common">Barn owl</name>
    <dbReference type="NCBI Taxonomy" id="56313"/>
    <lineage>
        <taxon>Eukaryota</taxon>
        <taxon>Metazoa</taxon>
        <taxon>Chordata</taxon>
        <taxon>Craniata</taxon>
        <taxon>Vertebrata</taxon>
        <taxon>Euteleostomi</taxon>
        <taxon>Archelosauria</taxon>
        <taxon>Archosauria</taxon>
        <taxon>Dinosauria</taxon>
        <taxon>Saurischia</taxon>
        <taxon>Theropoda</taxon>
        <taxon>Coelurosauria</taxon>
        <taxon>Aves</taxon>
        <taxon>Neognathae</taxon>
        <taxon>Neoaves</taxon>
        <taxon>Telluraves</taxon>
        <taxon>Strigiformes</taxon>
        <taxon>Tytonidae</taxon>
        <taxon>Tyto</taxon>
    </lineage>
</organism>
<evidence type="ECO:0000256" key="5">
    <source>
        <dbReference type="ARBA" id="ARBA00022473"/>
    </source>
</evidence>
<dbReference type="Proteomes" id="UP000054190">
    <property type="component" value="Unassembled WGS sequence"/>
</dbReference>
<dbReference type="GO" id="GO:0030154">
    <property type="term" value="P:cell differentiation"/>
    <property type="evidence" value="ECO:0007669"/>
    <property type="project" value="UniProtKB-KW"/>
</dbReference>
<dbReference type="GO" id="GO:0007283">
    <property type="term" value="P:spermatogenesis"/>
    <property type="evidence" value="ECO:0007669"/>
    <property type="project" value="UniProtKB-KW"/>
</dbReference>
<dbReference type="SUPFAM" id="SSF49764">
    <property type="entry name" value="HSP20-like chaperones"/>
    <property type="match status" value="1"/>
</dbReference>
<proteinExistence type="inferred from homology"/>
<comment type="function">
    <text evidence="1">Component of the outer dense fibers (ODF) of spermatozoa. ODF are filamentous structures located on the outside of the axoneme in the midpiece and principal piece of the mammalian sperm tail and may help to maintain the passive elastic structures and elastic recoil of the sperm tail.</text>
</comment>
<feature type="domain" description="SHSP" evidence="12">
    <location>
        <begin position="1"/>
        <end position="83"/>
    </location>
</feature>
<feature type="non-terminal residue" evidence="13">
    <location>
        <position position="1"/>
    </location>
</feature>
<dbReference type="Pfam" id="PF00011">
    <property type="entry name" value="HSP20"/>
    <property type="match status" value="1"/>
</dbReference>
<keyword evidence="9" id="KW-0966">Cell projection</keyword>
<dbReference type="PROSITE" id="PS01031">
    <property type="entry name" value="SHSP"/>
    <property type="match status" value="1"/>
</dbReference>
<evidence type="ECO:0000313" key="14">
    <source>
        <dbReference type="Proteomes" id="UP000054190"/>
    </source>
</evidence>
<dbReference type="InterPro" id="IPR002068">
    <property type="entry name" value="A-crystallin/Hsp20_dom"/>
</dbReference>
<keyword evidence="5" id="KW-0217">Developmental protein</keyword>
<evidence type="ECO:0000256" key="11">
    <source>
        <dbReference type="RuleBase" id="RU003616"/>
    </source>
</evidence>
<dbReference type="GO" id="GO:0031514">
    <property type="term" value="C:motile cilium"/>
    <property type="evidence" value="ECO:0007669"/>
    <property type="project" value="UniProtKB-SubCell"/>
</dbReference>
<feature type="non-terminal residue" evidence="13">
    <location>
        <position position="83"/>
    </location>
</feature>
<evidence type="ECO:0000259" key="12">
    <source>
        <dbReference type="PROSITE" id="PS01031"/>
    </source>
</evidence>
<dbReference type="GO" id="GO:0099513">
    <property type="term" value="C:polymeric cytoskeletal fiber"/>
    <property type="evidence" value="ECO:0007669"/>
    <property type="project" value="InterPro"/>
</dbReference>
<dbReference type="GO" id="GO:0005813">
    <property type="term" value="C:centrosome"/>
    <property type="evidence" value="ECO:0007669"/>
    <property type="project" value="UniProtKB-SubCell"/>
</dbReference>
<comment type="subcellular location">
    <subcellularLocation>
        <location evidence="2">Cell projection</location>
        <location evidence="2">Cilium</location>
        <location evidence="2">Flagellum</location>
    </subcellularLocation>
    <subcellularLocation>
        <location evidence="3">Cytoplasm</location>
        <location evidence="3">Cytoskeleton</location>
        <location evidence="3">Microtubule organizing center</location>
        <location evidence="3">Centrosome</location>
    </subcellularLocation>
</comment>
<evidence type="ECO:0000256" key="9">
    <source>
        <dbReference type="ARBA" id="ARBA00023069"/>
    </source>
</evidence>
<dbReference type="PANTHER" id="PTHR17125:SF2">
    <property type="entry name" value="OUTER DENSE FIBER PROTEIN 1"/>
    <property type="match status" value="1"/>
</dbReference>
<comment type="similarity">
    <text evidence="10 11">Belongs to the small heat shock protein (HSP20) family.</text>
</comment>
<evidence type="ECO:0000256" key="1">
    <source>
        <dbReference type="ARBA" id="ARBA00001979"/>
    </source>
</evidence>
<keyword evidence="7" id="KW-0282">Flagellum</keyword>
<keyword evidence="14" id="KW-1185">Reference proteome</keyword>
<name>A0A093EP88_TYTAL</name>
<evidence type="ECO:0000256" key="7">
    <source>
        <dbReference type="ARBA" id="ARBA00022846"/>
    </source>
</evidence>
<evidence type="ECO:0000256" key="3">
    <source>
        <dbReference type="ARBA" id="ARBA00004300"/>
    </source>
</evidence>
<evidence type="ECO:0000256" key="6">
    <source>
        <dbReference type="ARBA" id="ARBA00022782"/>
    </source>
</evidence>